<dbReference type="PANTHER" id="PTHR42905">
    <property type="entry name" value="PHOSPHOENOLPYRUVATE CARBOXYLASE"/>
    <property type="match status" value="1"/>
</dbReference>
<name>A0A1P8MZW0_9RHOB</name>
<dbReference type="SUPFAM" id="SSF51621">
    <property type="entry name" value="Phosphoenolpyruvate/pyruvate domain"/>
    <property type="match status" value="1"/>
</dbReference>
<dbReference type="CDD" id="cd00377">
    <property type="entry name" value="ICL_PEPM"/>
    <property type="match status" value="1"/>
</dbReference>
<evidence type="ECO:0000313" key="2">
    <source>
        <dbReference type="Proteomes" id="UP000186336"/>
    </source>
</evidence>
<dbReference type="RefSeq" id="WP_076630033.1">
    <property type="nucleotide sequence ID" value="NZ_CP019312.1"/>
</dbReference>
<accession>A0A1P8MZW0</accession>
<proteinExistence type="predicted"/>
<dbReference type="InterPro" id="IPR015813">
    <property type="entry name" value="Pyrv/PenolPyrv_kinase-like_dom"/>
</dbReference>
<dbReference type="PANTHER" id="PTHR42905:SF16">
    <property type="entry name" value="CARBOXYPHOSPHONOENOLPYRUVATE PHOSPHONOMUTASE-LIKE PROTEIN (AFU_ORTHOLOGUE AFUA_5G07230)"/>
    <property type="match status" value="1"/>
</dbReference>
<dbReference type="KEGG" id="tom:BWR18_00700"/>
<sequence>MSQTDKATAFAALHVPGTPVVIYNIWDAGSAKAVAGAGAAAIATGSWSVAEAQGFPDGEQIPLDVLLPIAQRIADCVDVPVSIDFEGGYAVEPEALAHNIAALIGTGAIGLNFEDQVVGGEGLHPIDTQVARIKAVRAAADAAKVPLFINARTDLFLKSKPDAHADHVAEATDRAAAYADAGASGFFIPGLTDHAMIERICTATDLPVNVMMRGALGSVSEVAALGVARASYGPGPFATAMTQAAEGYTAAAAS</sequence>
<dbReference type="EMBL" id="CP019312">
    <property type="protein sequence ID" value="APX13601.1"/>
    <property type="molecule type" value="Genomic_DNA"/>
</dbReference>
<dbReference type="InterPro" id="IPR040442">
    <property type="entry name" value="Pyrv_kinase-like_dom_sf"/>
</dbReference>
<dbReference type="STRING" id="299262.BWR18_00700"/>
<evidence type="ECO:0000313" key="1">
    <source>
        <dbReference type="EMBL" id="APX13601.1"/>
    </source>
</evidence>
<keyword evidence="2" id="KW-1185">Reference proteome</keyword>
<dbReference type="Gene3D" id="3.20.20.60">
    <property type="entry name" value="Phosphoenolpyruvate-binding domains"/>
    <property type="match status" value="1"/>
</dbReference>
<dbReference type="Proteomes" id="UP000186336">
    <property type="component" value="Chromosome"/>
</dbReference>
<dbReference type="AlphaFoldDB" id="A0A1P8MZW0"/>
<reference evidence="1 2" key="1">
    <citation type="submission" date="2017-01" db="EMBL/GenBank/DDBJ databases">
        <title>Complete genome of Tateyamaria omphalii DOK1-4 isolated from seawater in Dokdo.</title>
        <authorList>
            <person name="Kim J.H."/>
            <person name="Chi W.-J."/>
        </authorList>
    </citation>
    <scope>NUCLEOTIDE SEQUENCE [LARGE SCALE GENOMIC DNA]</scope>
    <source>
        <strain evidence="1 2">DOK1-4</strain>
    </source>
</reference>
<dbReference type="OrthoDB" id="9785398at2"/>
<dbReference type="Pfam" id="PF13714">
    <property type="entry name" value="PEP_mutase"/>
    <property type="match status" value="1"/>
</dbReference>
<dbReference type="InterPro" id="IPR039556">
    <property type="entry name" value="ICL/PEPM"/>
</dbReference>
<dbReference type="GO" id="GO:0003824">
    <property type="term" value="F:catalytic activity"/>
    <property type="evidence" value="ECO:0007669"/>
    <property type="project" value="InterPro"/>
</dbReference>
<gene>
    <name evidence="1" type="ORF">BWR18_00700</name>
</gene>
<organism evidence="1 2">
    <name type="scientific">Tateyamaria omphalii</name>
    <dbReference type="NCBI Taxonomy" id="299262"/>
    <lineage>
        <taxon>Bacteria</taxon>
        <taxon>Pseudomonadati</taxon>
        <taxon>Pseudomonadota</taxon>
        <taxon>Alphaproteobacteria</taxon>
        <taxon>Rhodobacterales</taxon>
        <taxon>Roseobacteraceae</taxon>
        <taxon>Tateyamaria</taxon>
    </lineage>
</organism>
<protein>
    <submittedName>
        <fullName evidence="1">Phosphonomutase</fullName>
    </submittedName>
</protein>